<accession>A0A9W4WV18</accession>
<evidence type="ECO:0000313" key="2">
    <source>
        <dbReference type="Proteomes" id="UP001153678"/>
    </source>
</evidence>
<evidence type="ECO:0000313" key="1">
    <source>
        <dbReference type="EMBL" id="CAI2188942.1"/>
    </source>
</evidence>
<sequence length="77" mass="8821">MKPPRINPELYQRKSLEGDLKDIYITILSPLSLKELLRGAIIFLTTNFSVFLKLQNGCYHQLLALTLSFGWSIKSSH</sequence>
<keyword evidence="2" id="KW-1185">Reference proteome</keyword>
<gene>
    <name evidence="1" type="ORF">FWILDA_LOCUS13833</name>
</gene>
<dbReference type="AlphaFoldDB" id="A0A9W4WV18"/>
<dbReference type="Proteomes" id="UP001153678">
    <property type="component" value="Unassembled WGS sequence"/>
</dbReference>
<reference evidence="1" key="1">
    <citation type="submission" date="2022-08" db="EMBL/GenBank/DDBJ databases">
        <authorList>
            <person name="Kallberg Y."/>
            <person name="Tangrot J."/>
            <person name="Rosling A."/>
        </authorList>
    </citation>
    <scope>NUCLEOTIDE SEQUENCE</scope>
    <source>
        <strain evidence="1">Wild A</strain>
    </source>
</reference>
<protein>
    <submittedName>
        <fullName evidence="1">1949_t:CDS:1</fullName>
    </submittedName>
</protein>
<comment type="caution">
    <text evidence="1">The sequence shown here is derived from an EMBL/GenBank/DDBJ whole genome shotgun (WGS) entry which is preliminary data.</text>
</comment>
<proteinExistence type="predicted"/>
<feature type="non-terminal residue" evidence="1">
    <location>
        <position position="1"/>
    </location>
</feature>
<organism evidence="1 2">
    <name type="scientific">Funneliformis geosporum</name>
    <dbReference type="NCBI Taxonomy" id="1117311"/>
    <lineage>
        <taxon>Eukaryota</taxon>
        <taxon>Fungi</taxon>
        <taxon>Fungi incertae sedis</taxon>
        <taxon>Mucoromycota</taxon>
        <taxon>Glomeromycotina</taxon>
        <taxon>Glomeromycetes</taxon>
        <taxon>Glomerales</taxon>
        <taxon>Glomeraceae</taxon>
        <taxon>Funneliformis</taxon>
    </lineage>
</organism>
<dbReference type="EMBL" id="CAMKVN010005488">
    <property type="protein sequence ID" value="CAI2188942.1"/>
    <property type="molecule type" value="Genomic_DNA"/>
</dbReference>
<name>A0A9W4WV18_9GLOM</name>